<dbReference type="STRING" id="6336.A0A0V0RQT4"/>
<dbReference type="PANTHER" id="PTHR12187">
    <property type="entry name" value="AGAP000124-PA"/>
    <property type="match status" value="1"/>
</dbReference>
<sequence>LITYKMCNSLLTMSLFTLQERHCKCNYYGHKIQLPFLHRLKKRMTTIVYGDKNDVIKEGVLLTYRDPYYDPFGVGKSADYGPGRSDSTCTIRAVLKANALLVYDLETVPSVGSMTAELEMKFLVVLERCVAELEEPLVELPYPFVVVNYGRKFYFSCFAEEDRSDWVRAIVGCSQEMIQAKLARCQERLSSALQQRREYSLGHFVEAGFFPENDQLFHQNDQSLTAWQALLQSQSFRTLYSRPIVRHFQFEQTQQQQQLVLLHFYECMAEPKVFSTVPKQVLNCLRNFFKHILRYLECLDYVPKEVETKRLAHVDQLRSLLAKVDRVGGFMDSFHGSPFKASIVKHVDEFEFYPTNLHLQIFDYGKPAGRVDYFTCGAFAAHADGFAGGGLERLQATLCDDCFSDGLFKMDLRQVCSRVETFVGVENALREMRLWSIGLFDFDQCDGGGGGRRAVDASETLTLCRQFVDRCRTLQATLHGQFDAHGGQLTTFTENLAEWYEADRCQRTDSVDQGRRWRVESFRSNSDDFEAELASLHTKIENVVPILAAEQSDPLVVDHHPTTSSRSQLIEQLRHGSNLVLDRLQSLQATLTHSYLLAMLLRLDGSSQAGKFYSTFYRSGAVMSQLLTSVVAALLNTLWNNDQRPIGQLWSRCGALVVIHSYLSCNADEMAMLEDMIWAVKLARRQCRFKLIHNDASTTCVPVVEGHLGSFTVSLPVPSDRWHLVPEKLQTGEWFHVCLVLFNVGINFSQSLAVKFQKANVEFEINEKACKQIELYLKSGNFLSQANCNNTIESKFNQLKYQVEQSQFKNVDILHQSMGLCRLVDDASVLVCCKSGKDRTSMGVTLDEQLLLEAEHNLSTKQAAELLKKIRTQGTRIENAYKNIGARRYAFRQWQLNFLPETYRPPDGFYGSFTT</sequence>
<reference evidence="4 5" key="1">
    <citation type="submission" date="2015-01" db="EMBL/GenBank/DDBJ databases">
        <title>Evolution of Trichinella species and genotypes.</title>
        <authorList>
            <person name="Korhonen P.K."/>
            <person name="Edoardo P."/>
            <person name="Giuseppe L.R."/>
            <person name="Gasser R.B."/>
        </authorList>
    </citation>
    <scope>NUCLEOTIDE SEQUENCE [LARGE SCALE GENOMIC DNA]</scope>
    <source>
        <strain evidence="4">ISS37</strain>
    </source>
</reference>
<name>A0A0V0RQT4_9BILA</name>
<feature type="non-terminal residue" evidence="4">
    <location>
        <position position="1"/>
    </location>
</feature>
<keyword evidence="5" id="KW-1185">Reference proteome</keyword>
<protein>
    <submittedName>
        <fullName evidence="4">Type I inositol 3,4-bisphosphate 4-phosphatase</fullName>
    </submittedName>
</protein>
<feature type="domain" description="PH" evidence="3">
    <location>
        <begin position="55"/>
        <end position="177"/>
    </location>
</feature>
<evidence type="ECO:0000259" key="3">
    <source>
        <dbReference type="SMART" id="SM00233"/>
    </source>
</evidence>
<proteinExistence type="predicted"/>
<dbReference type="Proteomes" id="UP000054630">
    <property type="component" value="Unassembled WGS sequence"/>
</dbReference>
<evidence type="ECO:0000313" key="4">
    <source>
        <dbReference type="EMBL" id="KRX16848.1"/>
    </source>
</evidence>
<comment type="caution">
    <text evidence="4">The sequence shown here is derived from an EMBL/GenBank/DDBJ whole genome shotgun (WGS) entry which is preliminary data.</text>
</comment>
<evidence type="ECO:0000256" key="1">
    <source>
        <dbReference type="ARBA" id="ARBA00022801"/>
    </source>
</evidence>
<accession>A0A0V0RQT4</accession>
<dbReference type="PANTHER" id="PTHR12187:SF11">
    <property type="entry name" value="PHOSPHATIDYLINOSITOL-3,4-BISPHOSPHATE 4-PHOSPHATASE"/>
    <property type="match status" value="1"/>
</dbReference>
<dbReference type="EMBL" id="JYDL01000098">
    <property type="protein sequence ID" value="KRX16848.1"/>
    <property type="molecule type" value="Genomic_DNA"/>
</dbReference>
<dbReference type="AlphaFoldDB" id="A0A0V0RQT4"/>
<dbReference type="OrthoDB" id="159395at2759"/>
<evidence type="ECO:0000313" key="5">
    <source>
        <dbReference type="Proteomes" id="UP000054630"/>
    </source>
</evidence>
<organism evidence="4 5">
    <name type="scientific">Trichinella nelsoni</name>
    <dbReference type="NCBI Taxonomy" id="6336"/>
    <lineage>
        <taxon>Eukaryota</taxon>
        <taxon>Metazoa</taxon>
        <taxon>Ecdysozoa</taxon>
        <taxon>Nematoda</taxon>
        <taxon>Enoplea</taxon>
        <taxon>Dorylaimia</taxon>
        <taxon>Trichinellida</taxon>
        <taxon>Trichinellidae</taxon>
        <taxon>Trichinella</taxon>
    </lineage>
</organism>
<keyword evidence="2" id="KW-0443">Lipid metabolism</keyword>
<evidence type="ECO:0000256" key="2">
    <source>
        <dbReference type="ARBA" id="ARBA00023098"/>
    </source>
</evidence>
<dbReference type="SUPFAM" id="SSF50729">
    <property type="entry name" value="PH domain-like"/>
    <property type="match status" value="1"/>
</dbReference>
<dbReference type="GO" id="GO:0016316">
    <property type="term" value="F:phosphatidylinositol-3,4-bisphosphate 4-phosphatase activity"/>
    <property type="evidence" value="ECO:0007669"/>
    <property type="project" value="InterPro"/>
</dbReference>
<dbReference type="GO" id="GO:0005737">
    <property type="term" value="C:cytoplasm"/>
    <property type="evidence" value="ECO:0007669"/>
    <property type="project" value="TreeGrafter"/>
</dbReference>
<gene>
    <name evidence="4" type="primary">Inpp4a</name>
    <name evidence="4" type="ORF">T07_3634</name>
</gene>
<dbReference type="InterPro" id="IPR001849">
    <property type="entry name" value="PH_domain"/>
</dbReference>
<dbReference type="SMART" id="SM00233">
    <property type="entry name" value="PH"/>
    <property type="match status" value="1"/>
</dbReference>
<dbReference type="InterPro" id="IPR039034">
    <property type="entry name" value="INPP4"/>
</dbReference>
<keyword evidence="1" id="KW-0378">Hydrolase</keyword>